<sequence>MRCGFHGLFLRASNDIRQEGHLCISNSYHPPPPPWRFQGVTNLIWEVFRVLLLKARGNQKNDVRPFSPWKFFQEIA</sequence>
<evidence type="ECO:0000313" key="1">
    <source>
        <dbReference type="EMBL" id="QSS49687.1"/>
    </source>
</evidence>
<protein>
    <submittedName>
        <fullName evidence="1">No significant blast hit</fullName>
    </submittedName>
</protein>
<accession>A0A8A1LD53</accession>
<gene>
    <name evidence="1" type="ORF">I7I53_10107</name>
</gene>
<evidence type="ECO:0000313" key="2">
    <source>
        <dbReference type="Proteomes" id="UP000663419"/>
    </source>
</evidence>
<name>A0A8A1LD53_AJEC8</name>
<reference evidence="1" key="1">
    <citation type="submission" date="2021-01" db="EMBL/GenBank/DDBJ databases">
        <title>Chromosome-level genome assembly of a human fungal pathogen reveals clustering of transcriptionally co-regulated genes.</title>
        <authorList>
            <person name="Voorhies M."/>
            <person name="Cohen S."/>
            <person name="Shea T.P."/>
            <person name="Petrus S."/>
            <person name="Munoz J.F."/>
            <person name="Poplawski S."/>
            <person name="Goldman W.E."/>
            <person name="Michael T."/>
            <person name="Cuomo C.A."/>
            <person name="Sil A."/>
            <person name="Beyhan S."/>
        </authorList>
    </citation>
    <scope>NUCLEOTIDE SEQUENCE</scope>
    <source>
        <strain evidence="1">H88</strain>
    </source>
</reference>
<organism evidence="1 2">
    <name type="scientific">Ajellomyces capsulatus (strain H88)</name>
    <name type="common">Darling's disease fungus</name>
    <name type="synonym">Histoplasma capsulatum</name>
    <dbReference type="NCBI Taxonomy" id="544711"/>
    <lineage>
        <taxon>Eukaryota</taxon>
        <taxon>Fungi</taxon>
        <taxon>Dikarya</taxon>
        <taxon>Ascomycota</taxon>
        <taxon>Pezizomycotina</taxon>
        <taxon>Eurotiomycetes</taxon>
        <taxon>Eurotiomycetidae</taxon>
        <taxon>Onygenales</taxon>
        <taxon>Ajellomycetaceae</taxon>
        <taxon>Histoplasma</taxon>
    </lineage>
</organism>
<dbReference type="AlphaFoldDB" id="A0A8A1LD53"/>
<proteinExistence type="predicted"/>
<dbReference type="VEuPathDB" id="FungiDB:I7I53_10107"/>
<dbReference type="Proteomes" id="UP000663419">
    <property type="component" value="Chromosome 1"/>
</dbReference>
<dbReference type="EMBL" id="CP069102">
    <property type="protein sequence ID" value="QSS49687.1"/>
    <property type="molecule type" value="Genomic_DNA"/>
</dbReference>